<accession>A0ABD3X2F9</accession>
<gene>
    <name evidence="1" type="ORF">ACJMK2_032665</name>
</gene>
<sequence>MIDFRIYNITHVDVIGALANDIVGNIVSGGKTEGTSLLGQGDTYYLSVLKLMRVCRRYINPPSPRHRVLYTEDRHVHHDCTWLRGGGGITIKWENITKQAMILTIIQEVLMRRFPLGAQFQQIAGPSHLIRFTGIQYDNVLSFSHPGWSIQASHWMERCVTNGWSLPAIVQSGYYIVPKGFNGSPSSRMEWCISKQSFCFPRGLGVFLRFLLYSSNFKLCRNRALDWVCIVWKCLLSCANLVVGILL</sequence>
<dbReference type="EMBL" id="JBJQND010000004">
    <property type="protein sequence ID" value="KAL3880427.1"/>
    <property type="molecule type" value="Genomic_DNA"/>
</dbReference>
<keyword evidence="2" id="KW-1185">Reference proteome</keyword>
<evidence type="ECO:0000313" key="1">
    <source>
        <dbReference type="EMBL" id="KAL3880427.1"/>
    </source>
</evidence>
<evidence type="ECO:0000313" key="2">
    <source>
        <dbReference type="Proteomes" id="UP001634394"/>
    </source>
</evidence>
<protein>
    <submittedName>
        <fullName evidence="1">Uncharacterized protein</fullName>
    </submittedName>
</protein>
<organism evidence="1 2">
    <name type="scientific">Sinanodonta woodiana</name>
    <name type="common">Chinese pond mussel</name>
    <name type="synonym">Anodonta woodiana</name>
    <dbReference type="NCBI Taxonomy" id="1069815"/>
    <lineage>
        <taxon>Eukaryota</taxon>
        <taxon>Metazoa</taxon>
        <taxon>Spiralia</taxon>
        <taxon>Lophotrochozoa</taxon>
        <taxon>Mollusca</taxon>
        <taxon>Bivalvia</taxon>
        <taxon>Autobranchia</taxon>
        <taxon>Heteroconchia</taxon>
        <taxon>Palaeoheterodonta</taxon>
        <taxon>Unionida</taxon>
        <taxon>Unionoidea</taxon>
        <taxon>Unionidae</taxon>
        <taxon>Unioninae</taxon>
        <taxon>Sinanodonta</taxon>
    </lineage>
</organism>
<proteinExistence type="predicted"/>
<comment type="caution">
    <text evidence="1">The sequence shown here is derived from an EMBL/GenBank/DDBJ whole genome shotgun (WGS) entry which is preliminary data.</text>
</comment>
<dbReference type="AlphaFoldDB" id="A0ABD3X2F9"/>
<name>A0ABD3X2F9_SINWO</name>
<dbReference type="Proteomes" id="UP001634394">
    <property type="component" value="Unassembled WGS sequence"/>
</dbReference>
<reference evidence="1 2" key="1">
    <citation type="submission" date="2024-11" db="EMBL/GenBank/DDBJ databases">
        <title>Chromosome-level genome assembly of the freshwater bivalve Anodonta woodiana.</title>
        <authorList>
            <person name="Chen X."/>
        </authorList>
    </citation>
    <scope>NUCLEOTIDE SEQUENCE [LARGE SCALE GENOMIC DNA]</scope>
    <source>
        <strain evidence="1">MN2024</strain>
        <tissue evidence="1">Gills</tissue>
    </source>
</reference>